<comment type="similarity">
    <text evidence="2">Belongs to the phospholipase D family.</text>
</comment>
<dbReference type="SUPFAM" id="SSF56024">
    <property type="entry name" value="Phospholipase D/nuclease"/>
    <property type="match status" value="2"/>
</dbReference>
<dbReference type="EC" id="3.1.4.4" evidence="3"/>
<evidence type="ECO:0000259" key="8">
    <source>
        <dbReference type="PROSITE" id="PS50035"/>
    </source>
</evidence>
<feature type="region of interest" description="Disordered" evidence="7">
    <location>
        <begin position="400"/>
        <end position="420"/>
    </location>
</feature>
<dbReference type="Pfam" id="PF13091">
    <property type="entry name" value="PLDc_2"/>
    <property type="match status" value="2"/>
</dbReference>
<dbReference type="GO" id="GO:0016891">
    <property type="term" value="F:RNA endonuclease activity producing 5'-phosphomonoesters, hydrolytic mechanism"/>
    <property type="evidence" value="ECO:0007669"/>
    <property type="project" value="TreeGrafter"/>
</dbReference>
<reference evidence="9 10" key="1">
    <citation type="submission" date="2019-03" db="EMBL/GenBank/DDBJ databases">
        <title>Draft genome sequences of novel Actinobacteria.</title>
        <authorList>
            <person name="Sahin N."/>
            <person name="Ay H."/>
            <person name="Saygin H."/>
        </authorList>
    </citation>
    <scope>NUCLEOTIDE SEQUENCE [LARGE SCALE GENOMIC DNA]</scope>
    <source>
        <strain evidence="9 10">KC712</strain>
    </source>
</reference>
<gene>
    <name evidence="9" type="ORF">E1294_14790</name>
</gene>
<dbReference type="GO" id="GO:0004630">
    <property type="term" value="F:phospholipase D activity"/>
    <property type="evidence" value="ECO:0007669"/>
    <property type="project" value="UniProtKB-EC"/>
</dbReference>
<evidence type="ECO:0000256" key="1">
    <source>
        <dbReference type="ARBA" id="ARBA00000798"/>
    </source>
</evidence>
<comment type="caution">
    <text evidence="9">The sequence shown here is derived from an EMBL/GenBank/DDBJ whole genome shotgun (WGS) entry which is preliminary data.</text>
</comment>
<keyword evidence="5" id="KW-0442">Lipid degradation</keyword>
<dbReference type="GO" id="GO:0006793">
    <property type="term" value="P:phosphorus metabolic process"/>
    <property type="evidence" value="ECO:0007669"/>
    <property type="project" value="UniProtKB-ARBA"/>
</dbReference>
<dbReference type="OrthoDB" id="3740959at2"/>
<dbReference type="Proteomes" id="UP000294543">
    <property type="component" value="Unassembled WGS sequence"/>
</dbReference>
<dbReference type="PROSITE" id="PS50035">
    <property type="entry name" value="PLD"/>
    <property type="match status" value="1"/>
</dbReference>
<comment type="catalytic activity">
    <reaction evidence="1">
        <text>a 1,2-diacyl-sn-glycero-3-phosphocholine + H2O = a 1,2-diacyl-sn-glycero-3-phosphate + choline + H(+)</text>
        <dbReference type="Rhea" id="RHEA:14445"/>
        <dbReference type="ChEBI" id="CHEBI:15354"/>
        <dbReference type="ChEBI" id="CHEBI:15377"/>
        <dbReference type="ChEBI" id="CHEBI:15378"/>
        <dbReference type="ChEBI" id="CHEBI:57643"/>
        <dbReference type="ChEBI" id="CHEBI:58608"/>
        <dbReference type="EC" id="3.1.4.4"/>
    </reaction>
</comment>
<keyword evidence="4" id="KW-0378">Hydrolase</keyword>
<dbReference type="InterPro" id="IPR025202">
    <property type="entry name" value="PLD-like_dom"/>
</dbReference>
<dbReference type="AlphaFoldDB" id="A0A4V2YF25"/>
<proteinExistence type="inferred from homology"/>
<evidence type="ECO:0000256" key="3">
    <source>
        <dbReference type="ARBA" id="ARBA00012027"/>
    </source>
</evidence>
<evidence type="ECO:0000313" key="9">
    <source>
        <dbReference type="EMBL" id="TDD21527.1"/>
    </source>
</evidence>
<evidence type="ECO:0000256" key="7">
    <source>
        <dbReference type="SAM" id="MobiDB-lite"/>
    </source>
</evidence>
<keyword evidence="6" id="KW-0443">Lipid metabolism</keyword>
<accession>A0A4V2YF25</accession>
<dbReference type="InterPro" id="IPR051406">
    <property type="entry name" value="PLD_domain"/>
</dbReference>
<dbReference type="PANTHER" id="PTHR43856">
    <property type="entry name" value="CARDIOLIPIN HYDROLASE"/>
    <property type="match status" value="1"/>
</dbReference>
<evidence type="ECO:0000256" key="6">
    <source>
        <dbReference type="ARBA" id="ARBA00023098"/>
    </source>
</evidence>
<protein>
    <recommendedName>
        <fullName evidence="3">phospholipase D</fullName>
        <ecNumber evidence="3">3.1.4.4</ecNumber>
    </recommendedName>
</protein>
<feature type="domain" description="PLD phosphodiesterase" evidence="8">
    <location>
        <begin position="333"/>
        <end position="363"/>
    </location>
</feature>
<sequence length="420" mass="45464">MYIAPGYGLAMLSRDIMAAAVALPLLWPGTAGAHTVRQAPLGAVFNNPTTADATKIVDQLITLISGAEAGSDIRVTAFEFTDPDVLAALKAAHAKGVNVKVLADGGAKDSDQFKDLAAALGGDTSRPSWATHCRHDGNSSTACIGDVPGDDGSKMHNKFYLFSSTLGSSDVVMQSSANLKKGGSGTGQWNSSYTLSDKAVYDAYLAYFDDLLRMKLIPDYYETHPPVETPAMKIYHAPRADGDTMENILGHVKCKGNTEGGTTGDHRTIIRVSTWHIARTAVARRLWELDQQGCYVDIVYRHAGKAALEALLKPPNGYHGPEIRTFENAPGTHQKDLLIDGTYNGEINQKVVFTGSMNLNPSSLRENDETMLRITDPEVHRAFKNNFWDVQAAADVDVQTSKKRARSLPATVESPDERAE</sequence>
<dbReference type="PANTHER" id="PTHR43856:SF1">
    <property type="entry name" value="MITOCHONDRIAL CARDIOLIPIN HYDROLASE"/>
    <property type="match status" value="1"/>
</dbReference>
<dbReference type="Gene3D" id="3.30.870.10">
    <property type="entry name" value="Endonuclease Chain A"/>
    <property type="match status" value="2"/>
</dbReference>
<name>A0A4V2YF25_9ACTN</name>
<evidence type="ECO:0000256" key="4">
    <source>
        <dbReference type="ARBA" id="ARBA00022801"/>
    </source>
</evidence>
<keyword evidence="10" id="KW-1185">Reference proteome</keyword>
<organism evidence="9 10">
    <name type="scientific">Nonomuraea diastatica</name>
    <dbReference type="NCBI Taxonomy" id="1848329"/>
    <lineage>
        <taxon>Bacteria</taxon>
        <taxon>Bacillati</taxon>
        <taxon>Actinomycetota</taxon>
        <taxon>Actinomycetes</taxon>
        <taxon>Streptosporangiales</taxon>
        <taxon>Streptosporangiaceae</taxon>
        <taxon>Nonomuraea</taxon>
    </lineage>
</organism>
<evidence type="ECO:0000256" key="2">
    <source>
        <dbReference type="ARBA" id="ARBA00008664"/>
    </source>
</evidence>
<dbReference type="InterPro" id="IPR001736">
    <property type="entry name" value="PLipase_D/transphosphatidylase"/>
</dbReference>
<evidence type="ECO:0000256" key="5">
    <source>
        <dbReference type="ARBA" id="ARBA00022963"/>
    </source>
</evidence>
<evidence type="ECO:0000313" key="10">
    <source>
        <dbReference type="Proteomes" id="UP000294543"/>
    </source>
</evidence>
<dbReference type="GO" id="GO:0016042">
    <property type="term" value="P:lipid catabolic process"/>
    <property type="evidence" value="ECO:0007669"/>
    <property type="project" value="UniProtKB-KW"/>
</dbReference>
<dbReference type="EMBL" id="SMKP01000034">
    <property type="protein sequence ID" value="TDD21527.1"/>
    <property type="molecule type" value="Genomic_DNA"/>
</dbReference>